<evidence type="ECO:0000313" key="2">
    <source>
        <dbReference type="EMBL" id="EOL43184.1"/>
    </source>
</evidence>
<dbReference type="PATRIC" id="fig|1158610.3.peg.2155"/>
<dbReference type="RefSeq" id="WP_010768823.1">
    <property type="nucleotide sequence ID" value="NZ_ASWE01000002.1"/>
</dbReference>
<sequence length="120" mass="14159">MEKIKTFLARAFVGTTLFSYLFLKKYITFHFWNPLFLKRNIPSTYTTYYSDGSLGKTVLFGDEITFAFFFLVIGSTINFLFYRFLQKEKDVSTKICLIIQLIILAVFILKLYTSKFFALF</sequence>
<keyword evidence="1" id="KW-0472">Membrane</keyword>
<evidence type="ECO:0000313" key="3">
    <source>
        <dbReference type="Proteomes" id="UP000013785"/>
    </source>
</evidence>
<accession>R3TNS7</accession>
<keyword evidence="1" id="KW-1133">Transmembrane helix</keyword>
<keyword evidence="3" id="KW-1185">Reference proteome</keyword>
<proteinExistence type="predicted"/>
<dbReference type="Proteomes" id="UP000013785">
    <property type="component" value="Unassembled WGS sequence"/>
</dbReference>
<name>R3TNS7_9ENTE</name>
<evidence type="ECO:0000256" key="1">
    <source>
        <dbReference type="SAM" id="Phobius"/>
    </source>
</evidence>
<keyword evidence="1" id="KW-0812">Transmembrane</keyword>
<protein>
    <submittedName>
        <fullName evidence="2">Uncharacterized protein</fullName>
    </submittedName>
</protein>
<feature type="transmembrane region" description="Helical" evidence="1">
    <location>
        <begin position="7"/>
        <end position="23"/>
    </location>
</feature>
<feature type="transmembrane region" description="Helical" evidence="1">
    <location>
        <begin position="64"/>
        <end position="83"/>
    </location>
</feature>
<reference evidence="2 3" key="1">
    <citation type="submission" date="2013-02" db="EMBL/GenBank/DDBJ databases">
        <title>The Genome Sequence of Enterococcus phoeniculicola BAA-412.</title>
        <authorList>
            <consortium name="The Broad Institute Genome Sequencing Platform"/>
            <consortium name="The Broad Institute Genome Sequencing Center for Infectious Disease"/>
            <person name="Earl A.M."/>
            <person name="Gilmore M.S."/>
            <person name="Lebreton F."/>
            <person name="Walker B."/>
            <person name="Young S.K."/>
            <person name="Zeng Q."/>
            <person name="Gargeya S."/>
            <person name="Fitzgerald M."/>
            <person name="Haas B."/>
            <person name="Abouelleil A."/>
            <person name="Alvarado L."/>
            <person name="Arachchi H.M."/>
            <person name="Berlin A.M."/>
            <person name="Chapman S.B."/>
            <person name="Dewar J."/>
            <person name="Goldberg J."/>
            <person name="Griggs A."/>
            <person name="Gujja S."/>
            <person name="Hansen M."/>
            <person name="Howarth C."/>
            <person name="Imamovic A."/>
            <person name="Larimer J."/>
            <person name="McCowan C."/>
            <person name="Murphy C."/>
            <person name="Neiman D."/>
            <person name="Pearson M."/>
            <person name="Priest M."/>
            <person name="Roberts A."/>
            <person name="Saif S."/>
            <person name="Shea T."/>
            <person name="Sisk P."/>
            <person name="Sykes S."/>
            <person name="Wortman J."/>
            <person name="Nusbaum C."/>
            <person name="Birren B."/>
        </authorList>
    </citation>
    <scope>NUCLEOTIDE SEQUENCE [LARGE SCALE GENOMIC DNA]</scope>
    <source>
        <strain evidence="2 3">ATCC BAA-412</strain>
    </source>
</reference>
<dbReference type="EMBL" id="AJAT01000016">
    <property type="protein sequence ID" value="EOL43184.1"/>
    <property type="molecule type" value="Genomic_DNA"/>
</dbReference>
<dbReference type="AlphaFoldDB" id="R3TNS7"/>
<feature type="transmembrane region" description="Helical" evidence="1">
    <location>
        <begin position="95"/>
        <end position="113"/>
    </location>
</feature>
<organism evidence="2 3">
    <name type="scientific">Enterococcus phoeniculicola ATCC BAA-412</name>
    <dbReference type="NCBI Taxonomy" id="1158610"/>
    <lineage>
        <taxon>Bacteria</taxon>
        <taxon>Bacillati</taxon>
        <taxon>Bacillota</taxon>
        <taxon>Bacilli</taxon>
        <taxon>Lactobacillales</taxon>
        <taxon>Enterococcaceae</taxon>
        <taxon>Enterococcus</taxon>
    </lineage>
</organism>
<dbReference type="HOGENOM" id="CLU_2046068_0_0_9"/>
<comment type="caution">
    <text evidence="2">The sequence shown here is derived from an EMBL/GenBank/DDBJ whole genome shotgun (WGS) entry which is preliminary data.</text>
</comment>
<gene>
    <name evidence="2" type="ORF">UC3_02161</name>
</gene>